<sequence length="133" mass="15650">MEFRVMLKSHFEQVRCKSDFLSFFTELQRNNVSYYIYFVATGNVKVITTSDNYVAVKSSRGIIKINANASKFLTRVAAKRHFAGRTPYEQYCVELANAGVFKWIVDLNENMRFYWSKDNRLLYCENIIPCEKE</sequence>
<name>A0ABX9FV02_9ENTR</name>
<proteinExistence type="predicted"/>
<reference evidence="1 2" key="1">
    <citation type="submission" date="2018-06" db="EMBL/GenBank/DDBJ databases">
        <title>Genomic Encyclopedia of Type Strains, Phase IV (KMG-IV): sequencing the most valuable type-strain genomes for metagenomic binning, comparative biology and taxonomic classification.</title>
        <authorList>
            <person name="Goeker M."/>
        </authorList>
    </citation>
    <scope>NUCLEOTIDE SEQUENCE [LARGE SCALE GENOMIC DNA]</scope>
    <source>
        <strain evidence="1 2">DSM 27453</strain>
    </source>
</reference>
<dbReference type="Gene3D" id="3.30.1810.10">
    <property type="entry name" value="YdfO-like"/>
    <property type="match status" value="1"/>
</dbReference>
<dbReference type="RefSeq" id="WP_113858726.1">
    <property type="nucleotide sequence ID" value="NZ_QNRL01000008.1"/>
</dbReference>
<gene>
    <name evidence="1" type="ORF">DFQ50_10873</name>
</gene>
<keyword evidence="2" id="KW-1185">Reference proteome</keyword>
<dbReference type="SUPFAM" id="SSF160419">
    <property type="entry name" value="YdfO-like"/>
    <property type="match status" value="1"/>
</dbReference>
<dbReference type="InterPro" id="IPR009833">
    <property type="entry name" value="DUF1398"/>
</dbReference>
<protein>
    <submittedName>
        <fullName evidence="1">Uncharacterized protein YbcV (DUF1398 family)</fullName>
    </submittedName>
</protein>
<dbReference type="Pfam" id="PF07166">
    <property type="entry name" value="DUF1398"/>
    <property type="match status" value="1"/>
</dbReference>
<accession>A0ABX9FV02</accession>
<dbReference type="InterPro" id="IPR036696">
    <property type="entry name" value="YdfO-like_sf"/>
</dbReference>
<evidence type="ECO:0000313" key="1">
    <source>
        <dbReference type="EMBL" id="RBP08789.1"/>
    </source>
</evidence>
<evidence type="ECO:0000313" key="2">
    <source>
        <dbReference type="Proteomes" id="UP000253201"/>
    </source>
</evidence>
<dbReference type="Proteomes" id="UP000253201">
    <property type="component" value="Unassembled WGS sequence"/>
</dbReference>
<dbReference type="EMBL" id="QNRL01000008">
    <property type="protein sequence ID" value="RBP08789.1"/>
    <property type="molecule type" value="Genomic_DNA"/>
</dbReference>
<comment type="caution">
    <text evidence="1">The sequence shown here is derived from an EMBL/GenBank/DDBJ whole genome shotgun (WGS) entry which is preliminary data.</text>
</comment>
<organism evidence="1 2">
    <name type="scientific">Pseudocitrobacter faecalis</name>
    <dbReference type="NCBI Taxonomy" id="1398493"/>
    <lineage>
        <taxon>Bacteria</taxon>
        <taxon>Pseudomonadati</taxon>
        <taxon>Pseudomonadota</taxon>
        <taxon>Gammaproteobacteria</taxon>
        <taxon>Enterobacterales</taxon>
        <taxon>Enterobacteriaceae</taxon>
        <taxon>Pseudocitrobacter</taxon>
    </lineage>
</organism>